<dbReference type="EMBL" id="VFPH01000001">
    <property type="protein sequence ID" value="TQM44870.1"/>
    <property type="molecule type" value="Genomic_DNA"/>
</dbReference>
<proteinExistence type="predicted"/>
<evidence type="ECO:0000313" key="2">
    <source>
        <dbReference type="EMBL" id="TQM44870.1"/>
    </source>
</evidence>
<gene>
    <name evidence="2" type="ORF">FB388_2256</name>
</gene>
<evidence type="ECO:0000313" key="3">
    <source>
        <dbReference type="Proteomes" id="UP000319818"/>
    </source>
</evidence>
<evidence type="ECO:0000256" key="1">
    <source>
        <dbReference type="SAM" id="Phobius"/>
    </source>
</evidence>
<dbReference type="Proteomes" id="UP000319818">
    <property type="component" value="Unassembled WGS sequence"/>
</dbReference>
<keyword evidence="1" id="KW-1133">Transmembrane helix</keyword>
<organism evidence="2 3">
    <name type="scientific">Pseudonocardia cypriaca</name>
    <dbReference type="NCBI Taxonomy" id="882449"/>
    <lineage>
        <taxon>Bacteria</taxon>
        <taxon>Bacillati</taxon>
        <taxon>Actinomycetota</taxon>
        <taxon>Actinomycetes</taxon>
        <taxon>Pseudonocardiales</taxon>
        <taxon>Pseudonocardiaceae</taxon>
        <taxon>Pseudonocardia</taxon>
    </lineage>
</organism>
<protein>
    <submittedName>
        <fullName evidence="2">Uncharacterized protein</fullName>
    </submittedName>
</protein>
<keyword evidence="1" id="KW-0812">Transmembrane</keyword>
<name>A0A543GFL2_9PSEU</name>
<keyword evidence="1" id="KW-0472">Membrane</keyword>
<feature type="transmembrane region" description="Helical" evidence="1">
    <location>
        <begin position="32"/>
        <end position="52"/>
    </location>
</feature>
<comment type="caution">
    <text evidence="2">The sequence shown here is derived from an EMBL/GenBank/DDBJ whole genome shotgun (WGS) entry which is preliminary data.</text>
</comment>
<dbReference type="AlphaFoldDB" id="A0A543GFL2"/>
<reference evidence="2 3" key="1">
    <citation type="submission" date="2019-06" db="EMBL/GenBank/DDBJ databases">
        <title>Sequencing the genomes of 1000 actinobacteria strains.</title>
        <authorList>
            <person name="Klenk H.-P."/>
        </authorList>
    </citation>
    <scope>NUCLEOTIDE SEQUENCE [LARGE SCALE GENOMIC DNA]</scope>
    <source>
        <strain evidence="2 3">DSM 45511</strain>
    </source>
</reference>
<keyword evidence="3" id="KW-1185">Reference proteome</keyword>
<accession>A0A543GFL2</accession>
<sequence>MRDDERRGDRPDELPGGRGDTALGVGAALADLVGTLAAPVLAAAGTVLGLGLRMSRIGAGERVLAGLADRGGQVRAELEHAMRATVRRLVLAVVDVVDLTELVRRNVDLDALAREIDVDAVVARADLDAAVSRADLDAVVARVNLDAILGRIDLDAIVARVDLDLVTSRLDLDAIAERLDADTVVGRVDLDAVVARLDLARIAREVIDAIDLPEIIRQSSRALSSETVHGLRAEGMHADDAVARFVGRMLRRPDPARPALQ</sequence>